<evidence type="ECO:0000256" key="3">
    <source>
        <dbReference type="ARBA" id="ARBA00022827"/>
    </source>
</evidence>
<accession>A0A6A5UHZ5</accession>
<dbReference type="InterPro" id="IPR016169">
    <property type="entry name" value="FAD-bd_PCMH_sub2"/>
</dbReference>
<keyword evidence="7" id="KW-1185">Reference proteome</keyword>
<dbReference type="InterPro" id="IPR006094">
    <property type="entry name" value="Oxid_FAD_bind_N"/>
</dbReference>
<dbReference type="PANTHER" id="PTHR42973">
    <property type="entry name" value="BINDING OXIDOREDUCTASE, PUTATIVE (AFU_ORTHOLOGUE AFUA_1G17690)-RELATED"/>
    <property type="match status" value="1"/>
</dbReference>
<name>A0A6A5UHZ5_9PLEO</name>
<organism evidence="6 7">
    <name type="scientific">Bimuria novae-zelandiae CBS 107.79</name>
    <dbReference type="NCBI Taxonomy" id="1447943"/>
    <lineage>
        <taxon>Eukaryota</taxon>
        <taxon>Fungi</taxon>
        <taxon>Dikarya</taxon>
        <taxon>Ascomycota</taxon>
        <taxon>Pezizomycotina</taxon>
        <taxon>Dothideomycetes</taxon>
        <taxon>Pleosporomycetidae</taxon>
        <taxon>Pleosporales</taxon>
        <taxon>Massarineae</taxon>
        <taxon>Didymosphaeriaceae</taxon>
        <taxon>Bimuria</taxon>
    </lineage>
</organism>
<dbReference type="OrthoDB" id="2151789at2759"/>
<keyword evidence="4" id="KW-0560">Oxidoreductase</keyword>
<gene>
    <name evidence="6" type="ORF">BU23DRAFT_521320</name>
</gene>
<evidence type="ECO:0000256" key="4">
    <source>
        <dbReference type="ARBA" id="ARBA00023002"/>
    </source>
</evidence>
<dbReference type="Pfam" id="PF01565">
    <property type="entry name" value="FAD_binding_4"/>
    <property type="match status" value="1"/>
</dbReference>
<evidence type="ECO:0000313" key="6">
    <source>
        <dbReference type="EMBL" id="KAF1964264.1"/>
    </source>
</evidence>
<dbReference type="Gene3D" id="3.30.465.10">
    <property type="match status" value="1"/>
</dbReference>
<dbReference type="Gene3D" id="3.40.462.20">
    <property type="match status" value="1"/>
</dbReference>
<dbReference type="Gene3D" id="3.30.43.10">
    <property type="entry name" value="Uridine Diphospho-n-acetylenolpyruvylglucosamine Reductase, domain 2"/>
    <property type="match status" value="1"/>
</dbReference>
<dbReference type="GO" id="GO:0016491">
    <property type="term" value="F:oxidoreductase activity"/>
    <property type="evidence" value="ECO:0007669"/>
    <property type="project" value="UniProtKB-KW"/>
</dbReference>
<feature type="domain" description="FAD-binding PCMH-type" evidence="5">
    <location>
        <begin position="45"/>
        <end position="214"/>
    </location>
</feature>
<dbReference type="SUPFAM" id="SSF56176">
    <property type="entry name" value="FAD-binding/transporter-associated domain-like"/>
    <property type="match status" value="1"/>
</dbReference>
<protein>
    <submittedName>
        <fullName evidence="6">FAD-binding domain-containing protein</fullName>
    </submittedName>
</protein>
<dbReference type="Proteomes" id="UP000800036">
    <property type="component" value="Unassembled WGS sequence"/>
</dbReference>
<evidence type="ECO:0000256" key="1">
    <source>
        <dbReference type="ARBA" id="ARBA00005466"/>
    </source>
</evidence>
<evidence type="ECO:0000256" key="2">
    <source>
        <dbReference type="ARBA" id="ARBA00022630"/>
    </source>
</evidence>
<dbReference type="GO" id="GO:0071949">
    <property type="term" value="F:FAD binding"/>
    <property type="evidence" value="ECO:0007669"/>
    <property type="project" value="InterPro"/>
</dbReference>
<dbReference type="EMBL" id="ML976796">
    <property type="protein sequence ID" value="KAF1964264.1"/>
    <property type="molecule type" value="Genomic_DNA"/>
</dbReference>
<dbReference type="InterPro" id="IPR036318">
    <property type="entry name" value="FAD-bd_PCMH-like_sf"/>
</dbReference>
<proteinExistence type="inferred from homology"/>
<evidence type="ECO:0000259" key="5">
    <source>
        <dbReference type="PROSITE" id="PS51387"/>
    </source>
</evidence>
<comment type="similarity">
    <text evidence="1">Belongs to the oxygen-dependent FAD-linked oxidoreductase family.</text>
</comment>
<sequence>MGDSTPAPLDDVVLKLKREFGTAVLQPGESAYEEENGRFWNRDNSDVRPKAILTPSSSQDAASIIHTLSSTKTPFAIRSGGYMPTPSYNTSPSILLSLRRFSSIELLQGDRVRFGTGCQWGSVYDVLEPHGLVVPGGRSRHVGVGGFLLHGGISHFYGATGWACESILAFEVVLPDGRVVEASQGREEELFWALKGGGKNFGCVTAFTMQCQRLGKIWGGSRVALGTPGVAVQVFDATHGLLGEEVDEKAHVEVISFYNPYACPGGDPMFSLSLAYAGEVEKPEGLKAFLEVEAVADTTRPTSQRELADDEKNFIGFDKRALFRGFSYRGSPELTLDVYNAFYAAAKASGMFELEPSALAAVLWSPINRKMAARTSAVSLGEDAEPYLLFCMNFRWENPEVSTKMHSIANRIADELKQKLRDADAFIPYTYGNIAGVDDVTYAGLPEKTRQRLREVAAKYDPQGVFQKQVAGFKLE</sequence>
<dbReference type="InterPro" id="IPR016167">
    <property type="entry name" value="FAD-bd_PCMH_sub1"/>
</dbReference>
<dbReference type="PANTHER" id="PTHR42973:SF54">
    <property type="entry name" value="FAD-BINDING PCMH-TYPE DOMAIN-CONTAINING PROTEIN"/>
    <property type="match status" value="1"/>
</dbReference>
<dbReference type="InterPro" id="IPR016166">
    <property type="entry name" value="FAD-bd_PCMH"/>
</dbReference>
<evidence type="ECO:0000313" key="7">
    <source>
        <dbReference type="Proteomes" id="UP000800036"/>
    </source>
</evidence>
<reference evidence="6" key="1">
    <citation type="journal article" date="2020" name="Stud. Mycol.">
        <title>101 Dothideomycetes genomes: a test case for predicting lifestyles and emergence of pathogens.</title>
        <authorList>
            <person name="Haridas S."/>
            <person name="Albert R."/>
            <person name="Binder M."/>
            <person name="Bloem J."/>
            <person name="Labutti K."/>
            <person name="Salamov A."/>
            <person name="Andreopoulos B."/>
            <person name="Baker S."/>
            <person name="Barry K."/>
            <person name="Bills G."/>
            <person name="Bluhm B."/>
            <person name="Cannon C."/>
            <person name="Castanera R."/>
            <person name="Culley D."/>
            <person name="Daum C."/>
            <person name="Ezra D."/>
            <person name="Gonzalez J."/>
            <person name="Henrissat B."/>
            <person name="Kuo A."/>
            <person name="Liang C."/>
            <person name="Lipzen A."/>
            <person name="Lutzoni F."/>
            <person name="Magnuson J."/>
            <person name="Mondo S."/>
            <person name="Nolan M."/>
            <person name="Ohm R."/>
            <person name="Pangilinan J."/>
            <person name="Park H.-J."/>
            <person name="Ramirez L."/>
            <person name="Alfaro M."/>
            <person name="Sun H."/>
            <person name="Tritt A."/>
            <person name="Yoshinaga Y."/>
            <person name="Zwiers L.-H."/>
            <person name="Turgeon B."/>
            <person name="Goodwin S."/>
            <person name="Spatafora J."/>
            <person name="Crous P."/>
            <person name="Grigoriev I."/>
        </authorList>
    </citation>
    <scope>NUCLEOTIDE SEQUENCE</scope>
    <source>
        <strain evidence="6">CBS 107.79</strain>
    </source>
</reference>
<dbReference type="InterPro" id="IPR050416">
    <property type="entry name" value="FAD-linked_Oxidoreductase"/>
</dbReference>
<dbReference type="PROSITE" id="PS51387">
    <property type="entry name" value="FAD_PCMH"/>
    <property type="match status" value="1"/>
</dbReference>
<dbReference type="AlphaFoldDB" id="A0A6A5UHZ5"/>
<keyword evidence="2" id="KW-0285">Flavoprotein</keyword>
<keyword evidence="3" id="KW-0274">FAD</keyword>